<evidence type="ECO:0000256" key="1">
    <source>
        <dbReference type="ARBA" id="ARBA00004651"/>
    </source>
</evidence>
<dbReference type="RefSeq" id="WP_322608098.1">
    <property type="nucleotide sequence ID" value="NZ_JARVCO010000007.1"/>
</dbReference>
<evidence type="ECO:0000256" key="6">
    <source>
        <dbReference type="ARBA" id="ARBA00022989"/>
    </source>
</evidence>
<name>A0ABU5MVS3_9BACT</name>
<keyword evidence="10" id="KW-1185">Reference proteome</keyword>
<keyword evidence="5 8" id="KW-0812">Transmembrane</keyword>
<gene>
    <name evidence="9" type="ORF">P9H32_06620</name>
</gene>
<evidence type="ECO:0000313" key="9">
    <source>
        <dbReference type="EMBL" id="MDZ8118300.1"/>
    </source>
</evidence>
<keyword evidence="6 8" id="KW-1133">Transmembrane helix</keyword>
<dbReference type="Proteomes" id="UP001290861">
    <property type="component" value="Unassembled WGS sequence"/>
</dbReference>
<keyword evidence="7 8" id="KW-0472">Membrane</keyword>
<feature type="transmembrane region" description="Helical" evidence="8">
    <location>
        <begin position="265"/>
        <end position="284"/>
    </location>
</feature>
<dbReference type="InterPro" id="IPR038770">
    <property type="entry name" value="Na+/solute_symporter_sf"/>
</dbReference>
<dbReference type="PANTHER" id="PTHR36838">
    <property type="entry name" value="AUXIN EFFLUX CARRIER FAMILY PROTEIN"/>
    <property type="match status" value="1"/>
</dbReference>
<proteinExistence type="inferred from homology"/>
<dbReference type="Pfam" id="PF03547">
    <property type="entry name" value="Mem_trans"/>
    <property type="match status" value="2"/>
</dbReference>
<reference evidence="9 10" key="1">
    <citation type="journal article" date="2024" name="Appl. Environ. Microbiol.">
        <title>Pontiella agarivorans sp. nov., a novel marine anaerobic bacterium capable of degrading macroalgal polysaccharides and fixing nitrogen.</title>
        <authorList>
            <person name="Liu N."/>
            <person name="Kivenson V."/>
            <person name="Peng X."/>
            <person name="Cui Z."/>
            <person name="Lankiewicz T.S."/>
            <person name="Gosselin K.M."/>
            <person name="English C.J."/>
            <person name="Blair E.M."/>
            <person name="O'Malley M.A."/>
            <person name="Valentine D.L."/>
        </authorList>
    </citation>
    <scope>NUCLEOTIDE SEQUENCE [LARGE SCALE GENOMIC DNA]</scope>
    <source>
        <strain evidence="9 10">NLcol2</strain>
    </source>
</reference>
<evidence type="ECO:0000313" key="10">
    <source>
        <dbReference type="Proteomes" id="UP001290861"/>
    </source>
</evidence>
<keyword evidence="4" id="KW-1003">Cell membrane</keyword>
<feature type="transmembrane region" description="Helical" evidence="8">
    <location>
        <begin position="99"/>
        <end position="119"/>
    </location>
</feature>
<evidence type="ECO:0000256" key="3">
    <source>
        <dbReference type="ARBA" id="ARBA00022448"/>
    </source>
</evidence>
<keyword evidence="3" id="KW-0813">Transport</keyword>
<feature type="transmembrane region" description="Helical" evidence="8">
    <location>
        <begin position="6"/>
        <end position="22"/>
    </location>
</feature>
<evidence type="ECO:0000256" key="8">
    <source>
        <dbReference type="SAM" id="Phobius"/>
    </source>
</evidence>
<protein>
    <submittedName>
        <fullName evidence="9">AEC family transporter</fullName>
    </submittedName>
</protein>
<feature type="transmembrane region" description="Helical" evidence="8">
    <location>
        <begin position="34"/>
        <end position="51"/>
    </location>
</feature>
<dbReference type="PANTHER" id="PTHR36838:SF1">
    <property type="entry name" value="SLR1864 PROTEIN"/>
    <property type="match status" value="1"/>
</dbReference>
<evidence type="ECO:0000256" key="7">
    <source>
        <dbReference type="ARBA" id="ARBA00023136"/>
    </source>
</evidence>
<feature type="transmembrane region" description="Helical" evidence="8">
    <location>
        <begin position="238"/>
        <end position="259"/>
    </location>
</feature>
<evidence type="ECO:0000256" key="2">
    <source>
        <dbReference type="ARBA" id="ARBA00010145"/>
    </source>
</evidence>
<comment type="caution">
    <text evidence="9">The sequence shown here is derived from an EMBL/GenBank/DDBJ whole genome shotgun (WGS) entry which is preliminary data.</text>
</comment>
<evidence type="ECO:0000256" key="5">
    <source>
        <dbReference type="ARBA" id="ARBA00022692"/>
    </source>
</evidence>
<comment type="similarity">
    <text evidence="2">Belongs to the auxin efflux carrier (TC 2.A.69) family.</text>
</comment>
<dbReference type="EMBL" id="JARVCO010000007">
    <property type="protein sequence ID" value="MDZ8118300.1"/>
    <property type="molecule type" value="Genomic_DNA"/>
</dbReference>
<feature type="transmembrane region" description="Helical" evidence="8">
    <location>
        <begin position="125"/>
        <end position="146"/>
    </location>
</feature>
<organism evidence="9 10">
    <name type="scientific">Pontiella agarivorans</name>
    <dbReference type="NCBI Taxonomy" id="3038953"/>
    <lineage>
        <taxon>Bacteria</taxon>
        <taxon>Pseudomonadati</taxon>
        <taxon>Kiritimatiellota</taxon>
        <taxon>Kiritimatiellia</taxon>
        <taxon>Kiritimatiellales</taxon>
        <taxon>Pontiellaceae</taxon>
        <taxon>Pontiella</taxon>
    </lineage>
</organism>
<feature type="transmembrane region" description="Helical" evidence="8">
    <location>
        <begin position="158"/>
        <end position="176"/>
    </location>
</feature>
<dbReference type="Gene3D" id="1.20.1530.20">
    <property type="match status" value="1"/>
</dbReference>
<accession>A0ABU5MVS3</accession>
<feature type="transmembrane region" description="Helical" evidence="8">
    <location>
        <begin position="296"/>
        <end position="317"/>
    </location>
</feature>
<dbReference type="InterPro" id="IPR004776">
    <property type="entry name" value="Mem_transp_PIN-like"/>
</dbReference>
<comment type="subcellular location">
    <subcellularLocation>
        <location evidence="1">Cell membrane</location>
        <topology evidence="1">Multi-pass membrane protein</topology>
    </subcellularLocation>
</comment>
<sequence>MNYALQILFILILMLIGFIVRKRGMISAVGTSEMVRVLIAVIYPCLIFSSVTKLDARELAANWIMPVMALAIAGTGLLLGLLALKFLKGIDRQRASAFLFQNTINNYLFLPLPLVMLAWGEKGVALLVFASMGFELTVWTVGVFLFNRSSKLSEGIRMMFGPPLIVLIFSICWVCVRDLLHPEIPNVGIASDLVLRILELADFGAETIGRAAVAVSMVVSGSRIAALDVKAAFDGHVWLLSALRLIATPILFILVLKMIPMEETAYGILCVIATMPAAVTSLIFSERFGGDSDFIASTLLVTHIAGVITIPLLLAWAI</sequence>
<feature type="transmembrane region" description="Helical" evidence="8">
    <location>
        <begin position="63"/>
        <end position="87"/>
    </location>
</feature>
<evidence type="ECO:0000256" key="4">
    <source>
        <dbReference type="ARBA" id="ARBA00022475"/>
    </source>
</evidence>